<sequence>MASFADAKGRFPDVMVRYLRLFDRHVAEGRLVRMDHFSEETGTPAYITHWILFALPGHEWRMQAMIDLMTGKEPWSPALERRQGELLGYTDAMNDYWLEFVYGKSAV</sequence>
<evidence type="ECO:0000313" key="2">
    <source>
        <dbReference type="Proteomes" id="UP001222770"/>
    </source>
</evidence>
<dbReference type="Proteomes" id="UP001222770">
    <property type="component" value="Unassembled WGS sequence"/>
</dbReference>
<organism evidence="1 2">
    <name type="scientific">Novosphingobium cyanobacteriorum</name>
    <dbReference type="NCBI Taxonomy" id="3024215"/>
    <lineage>
        <taxon>Bacteria</taxon>
        <taxon>Pseudomonadati</taxon>
        <taxon>Pseudomonadota</taxon>
        <taxon>Alphaproteobacteria</taxon>
        <taxon>Sphingomonadales</taxon>
        <taxon>Sphingomonadaceae</taxon>
        <taxon>Novosphingobium</taxon>
    </lineage>
</organism>
<reference evidence="1 2" key="1">
    <citation type="submission" date="2023-03" db="EMBL/GenBank/DDBJ databases">
        <title>Novosphingobium cyanobacteriorum sp. nov., isolated from a eutrophic reservoir during the Microcystis bloom period.</title>
        <authorList>
            <person name="Kang M."/>
            <person name="Le V."/>
            <person name="Ko S.-R."/>
            <person name="Lee S.-A."/>
            <person name="Ahn C.-Y."/>
        </authorList>
    </citation>
    <scope>NUCLEOTIDE SEQUENCE [LARGE SCALE GENOMIC DNA]</scope>
    <source>
        <strain evidence="1 2">HBC54</strain>
    </source>
</reference>
<protein>
    <submittedName>
        <fullName evidence="1">Uncharacterized protein</fullName>
    </submittedName>
</protein>
<dbReference type="RefSeq" id="WP_277276986.1">
    <property type="nucleotide sequence ID" value="NZ_JAROCY010000007.1"/>
</dbReference>
<proteinExistence type="predicted"/>
<gene>
    <name evidence="1" type="ORF">POM99_09155</name>
</gene>
<comment type="caution">
    <text evidence="1">The sequence shown here is derived from an EMBL/GenBank/DDBJ whole genome shotgun (WGS) entry which is preliminary data.</text>
</comment>
<accession>A0ABT6CHG0</accession>
<dbReference type="EMBL" id="JAROCY010000007">
    <property type="protein sequence ID" value="MDF8333366.1"/>
    <property type="molecule type" value="Genomic_DNA"/>
</dbReference>
<name>A0ABT6CHG0_9SPHN</name>
<keyword evidence="2" id="KW-1185">Reference proteome</keyword>
<evidence type="ECO:0000313" key="1">
    <source>
        <dbReference type="EMBL" id="MDF8333366.1"/>
    </source>
</evidence>